<organism evidence="1 2">
    <name type="scientific">Candidatus Zambryskibacteria bacterium RIFCSPLOWO2_01_FULL_45_21</name>
    <dbReference type="NCBI Taxonomy" id="1802761"/>
    <lineage>
        <taxon>Bacteria</taxon>
        <taxon>Candidatus Zambryskiibacteriota</taxon>
    </lineage>
</organism>
<dbReference type="EMBL" id="MHWE01000022">
    <property type="protein sequence ID" value="OHB03178.1"/>
    <property type="molecule type" value="Genomic_DNA"/>
</dbReference>
<name>A0A1G2U0Y2_9BACT</name>
<dbReference type="AlphaFoldDB" id="A0A1G2U0Y2"/>
<comment type="caution">
    <text evidence="1">The sequence shown here is derived from an EMBL/GenBank/DDBJ whole genome shotgun (WGS) entry which is preliminary data.</text>
</comment>
<proteinExistence type="predicted"/>
<evidence type="ECO:0000313" key="2">
    <source>
        <dbReference type="Proteomes" id="UP000176800"/>
    </source>
</evidence>
<gene>
    <name evidence="1" type="ORF">A3B14_02500</name>
</gene>
<protein>
    <submittedName>
        <fullName evidence="1">Uncharacterized protein</fullName>
    </submittedName>
</protein>
<evidence type="ECO:0000313" key="1">
    <source>
        <dbReference type="EMBL" id="OHB03178.1"/>
    </source>
</evidence>
<sequence>MSSESPGLSQGEIADALARRISPGYYAMDRWAYPSIEYFRDLYGGDVADEIRRSRDYEMFLSDKGRFGEYVLHQLGIEPPYEVSVPQIFPDLNIESIISELKDKRL</sequence>
<reference evidence="1 2" key="1">
    <citation type="journal article" date="2016" name="Nat. Commun.">
        <title>Thousands of microbial genomes shed light on interconnected biogeochemical processes in an aquifer system.</title>
        <authorList>
            <person name="Anantharaman K."/>
            <person name="Brown C.T."/>
            <person name="Hug L.A."/>
            <person name="Sharon I."/>
            <person name="Castelle C.J."/>
            <person name="Probst A.J."/>
            <person name="Thomas B.C."/>
            <person name="Singh A."/>
            <person name="Wilkins M.J."/>
            <person name="Karaoz U."/>
            <person name="Brodie E.L."/>
            <person name="Williams K.H."/>
            <person name="Hubbard S.S."/>
            <person name="Banfield J.F."/>
        </authorList>
    </citation>
    <scope>NUCLEOTIDE SEQUENCE [LARGE SCALE GENOMIC DNA]</scope>
</reference>
<accession>A0A1G2U0Y2</accession>
<dbReference type="Proteomes" id="UP000176800">
    <property type="component" value="Unassembled WGS sequence"/>
</dbReference>